<dbReference type="STRING" id="5722.A2F1T6"/>
<accession>A2F1T6</accession>
<keyword evidence="1" id="KW-0433">Leucine-rich repeat</keyword>
<dbReference type="InterPro" id="IPR050836">
    <property type="entry name" value="SDS22/Internalin_LRR"/>
</dbReference>
<dbReference type="KEGG" id="tva:4758961"/>
<organism evidence="3 4">
    <name type="scientific">Trichomonas vaginalis (strain ATCC PRA-98 / G3)</name>
    <dbReference type="NCBI Taxonomy" id="412133"/>
    <lineage>
        <taxon>Eukaryota</taxon>
        <taxon>Metamonada</taxon>
        <taxon>Parabasalia</taxon>
        <taxon>Trichomonadida</taxon>
        <taxon>Trichomonadidae</taxon>
        <taxon>Trichomonas</taxon>
    </lineage>
</organism>
<reference evidence="3" key="2">
    <citation type="journal article" date="2007" name="Science">
        <title>Draft genome sequence of the sexually transmitted pathogen Trichomonas vaginalis.</title>
        <authorList>
            <person name="Carlton J.M."/>
            <person name="Hirt R.P."/>
            <person name="Silva J.C."/>
            <person name="Delcher A.L."/>
            <person name="Schatz M."/>
            <person name="Zhao Q."/>
            <person name="Wortman J.R."/>
            <person name="Bidwell S.L."/>
            <person name="Alsmark U.C.M."/>
            <person name="Besteiro S."/>
            <person name="Sicheritz-Ponten T."/>
            <person name="Noel C.J."/>
            <person name="Dacks J.B."/>
            <person name="Foster P.G."/>
            <person name="Simillion C."/>
            <person name="Van de Peer Y."/>
            <person name="Miranda-Saavedra D."/>
            <person name="Barton G.J."/>
            <person name="Westrop G.D."/>
            <person name="Mueller S."/>
            <person name="Dessi D."/>
            <person name="Fiori P.L."/>
            <person name="Ren Q."/>
            <person name="Paulsen I."/>
            <person name="Zhang H."/>
            <person name="Bastida-Corcuera F.D."/>
            <person name="Simoes-Barbosa A."/>
            <person name="Brown M.T."/>
            <person name="Hayes R.D."/>
            <person name="Mukherjee M."/>
            <person name="Okumura C.Y."/>
            <person name="Schneider R."/>
            <person name="Smith A.J."/>
            <person name="Vanacova S."/>
            <person name="Villalvazo M."/>
            <person name="Haas B.J."/>
            <person name="Pertea M."/>
            <person name="Feldblyum T.V."/>
            <person name="Utterback T.R."/>
            <person name="Shu C.L."/>
            <person name="Osoegawa K."/>
            <person name="de Jong P.J."/>
            <person name="Hrdy I."/>
            <person name="Horvathova L."/>
            <person name="Zubacova Z."/>
            <person name="Dolezal P."/>
            <person name="Malik S.B."/>
            <person name="Logsdon J.M. Jr."/>
            <person name="Henze K."/>
            <person name="Gupta A."/>
            <person name="Wang C.C."/>
            <person name="Dunne R.L."/>
            <person name="Upcroft J.A."/>
            <person name="Upcroft P."/>
            <person name="White O."/>
            <person name="Salzberg S.L."/>
            <person name="Tang P."/>
            <person name="Chiu C.-H."/>
            <person name="Lee Y.-S."/>
            <person name="Embley T.M."/>
            <person name="Coombs G.H."/>
            <person name="Mottram J.C."/>
            <person name="Tachezy J."/>
            <person name="Fraser-Liggett C.M."/>
            <person name="Johnson P.J."/>
        </authorList>
    </citation>
    <scope>NUCLEOTIDE SEQUENCE [LARGE SCALE GENOMIC DNA]</scope>
    <source>
        <strain evidence="3">G3</strain>
    </source>
</reference>
<dbReference type="OMA" id="RRFLMNW"/>
<dbReference type="EMBL" id="DS113577">
    <property type="protein sequence ID" value="EAY01136.1"/>
    <property type="molecule type" value="Genomic_DNA"/>
</dbReference>
<dbReference type="eggNOG" id="KOG0531">
    <property type="taxonomic scope" value="Eukaryota"/>
</dbReference>
<dbReference type="Pfam" id="PF12799">
    <property type="entry name" value="LRR_4"/>
    <property type="match status" value="1"/>
</dbReference>
<dbReference type="Proteomes" id="UP000001542">
    <property type="component" value="Unassembled WGS sequence"/>
</dbReference>
<keyword evidence="4" id="KW-1185">Reference proteome</keyword>
<dbReference type="CDD" id="cd21340">
    <property type="entry name" value="PPP1R42"/>
    <property type="match status" value="1"/>
</dbReference>
<dbReference type="OrthoDB" id="10262005at2759"/>
<dbReference type="VEuPathDB" id="TrichDB:TVAGG3_0038050"/>
<dbReference type="AlphaFoldDB" id="A2F1T6"/>
<dbReference type="PANTHER" id="PTHR46652">
    <property type="entry name" value="LEUCINE-RICH REPEAT AND IQ DOMAIN-CONTAINING PROTEIN 1-RELATED"/>
    <property type="match status" value="1"/>
</dbReference>
<keyword evidence="2" id="KW-0677">Repeat</keyword>
<dbReference type="InterPro" id="IPR032675">
    <property type="entry name" value="LRR_dom_sf"/>
</dbReference>
<evidence type="ECO:0000313" key="4">
    <source>
        <dbReference type="Proteomes" id="UP000001542"/>
    </source>
</evidence>
<dbReference type="SUPFAM" id="SSF52058">
    <property type="entry name" value="L domain-like"/>
    <property type="match status" value="1"/>
</dbReference>
<evidence type="ECO:0000256" key="1">
    <source>
        <dbReference type="ARBA" id="ARBA00022614"/>
    </source>
</evidence>
<dbReference type="VEuPathDB" id="TrichDB:TVAG_040410"/>
<reference evidence="3" key="1">
    <citation type="submission" date="2006-10" db="EMBL/GenBank/DDBJ databases">
        <authorList>
            <person name="Amadeo P."/>
            <person name="Zhao Q."/>
            <person name="Wortman J."/>
            <person name="Fraser-Liggett C."/>
            <person name="Carlton J."/>
        </authorList>
    </citation>
    <scope>NUCLEOTIDE SEQUENCE</scope>
    <source>
        <strain evidence="3">G3</strain>
    </source>
</reference>
<evidence type="ECO:0000256" key="2">
    <source>
        <dbReference type="ARBA" id="ARBA00022737"/>
    </source>
</evidence>
<proteinExistence type="predicted"/>
<dbReference type="RefSeq" id="XP_001313988.1">
    <property type="nucleotide sequence ID" value="XM_001313983.1"/>
</dbReference>
<dbReference type="Gene3D" id="3.80.10.10">
    <property type="entry name" value="Ribonuclease Inhibitor"/>
    <property type="match status" value="2"/>
</dbReference>
<dbReference type="InterPro" id="IPR025875">
    <property type="entry name" value="Leu-rich_rpt_4"/>
</dbReference>
<name>A2F1T6_TRIV3</name>
<dbReference type="GO" id="GO:0015630">
    <property type="term" value="C:microtubule cytoskeleton"/>
    <property type="evidence" value="ECO:0000318"/>
    <property type="project" value="GO_Central"/>
</dbReference>
<dbReference type="PANTHER" id="PTHR46652:SF3">
    <property type="entry name" value="LEUCINE-RICH REPEAT-CONTAINING PROTEIN 9"/>
    <property type="match status" value="1"/>
</dbReference>
<dbReference type="InParanoid" id="A2F1T6"/>
<gene>
    <name evidence="3" type="ORF">TVAG_040410</name>
</gene>
<dbReference type="InterPro" id="IPR001611">
    <property type="entry name" value="Leu-rich_rpt"/>
</dbReference>
<dbReference type="SMR" id="A2F1T6"/>
<dbReference type="PROSITE" id="PS51450">
    <property type="entry name" value="LRR"/>
    <property type="match status" value="2"/>
</dbReference>
<sequence length="260" mass="29913">MINAKQLLKRSNRTLRKNETVNDALATLTHLHMNDLKITDMPDMSLYFSAVCLYAYDNQITSLKGIECLAKLEELQAQNNKITEIPPLGPFQLMKADLRNNEISEIKGFDNQHFIYELYLSRQRVPEVVLTQNCFISLAESLEVLEMAECGISNLEEFYCLYHLRILNLSGNKIDSLDKLQELLARLPELEKLDLTGNPVCSEVKYREKVIVMGRFTELDGKDIPETQRETLIRMASRKIAKPKAPKKELPPSNFVVHHY</sequence>
<evidence type="ECO:0000313" key="3">
    <source>
        <dbReference type="EMBL" id="EAY01136.1"/>
    </source>
</evidence>
<protein>
    <submittedName>
        <fullName evidence="3">Leucine Rich Repeat family protein</fullName>
    </submittedName>
</protein>